<dbReference type="Gene3D" id="3.30.70.1060">
    <property type="entry name" value="Dimeric alpha+beta barrel"/>
    <property type="match status" value="1"/>
</dbReference>
<dbReference type="EMBL" id="DS989841">
    <property type="protein sequence ID" value="EDX78626.1"/>
    <property type="molecule type" value="Genomic_DNA"/>
</dbReference>
<proteinExistence type="inferred from homology"/>
<protein>
    <recommendedName>
        <fullName evidence="2">YCII-related domain-containing protein</fullName>
    </recommendedName>
</protein>
<evidence type="ECO:0000313" key="4">
    <source>
        <dbReference type="Proteomes" id="UP000003835"/>
    </source>
</evidence>
<comment type="similarity">
    <text evidence="1">Belongs to the YciI family.</text>
</comment>
<evidence type="ECO:0000256" key="1">
    <source>
        <dbReference type="ARBA" id="ARBA00007689"/>
    </source>
</evidence>
<dbReference type="RefSeq" id="WP_006098102.1">
    <property type="nucleotide sequence ID" value="NZ_DS989841.1"/>
</dbReference>
<dbReference type="STRING" id="118168.MC7420_7279"/>
<dbReference type="InterPro" id="IPR005545">
    <property type="entry name" value="YCII"/>
</dbReference>
<dbReference type="Proteomes" id="UP000003835">
    <property type="component" value="Unassembled WGS sequence"/>
</dbReference>
<dbReference type="Pfam" id="PF03795">
    <property type="entry name" value="YCII"/>
    <property type="match status" value="1"/>
</dbReference>
<evidence type="ECO:0000259" key="2">
    <source>
        <dbReference type="Pfam" id="PF03795"/>
    </source>
</evidence>
<keyword evidence="4" id="KW-1185">Reference proteome</keyword>
<dbReference type="eggNOG" id="COG2350">
    <property type="taxonomic scope" value="Bacteria"/>
</dbReference>
<reference evidence="3 4" key="1">
    <citation type="submission" date="2008-07" db="EMBL/GenBank/DDBJ databases">
        <authorList>
            <person name="Tandeau de Marsac N."/>
            <person name="Ferriera S."/>
            <person name="Johnson J."/>
            <person name="Kravitz S."/>
            <person name="Beeson K."/>
            <person name="Sutton G."/>
            <person name="Rogers Y.-H."/>
            <person name="Friedman R."/>
            <person name="Frazier M."/>
            <person name="Venter J.C."/>
        </authorList>
    </citation>
    <scope>NUCLEOTIDE SEQUENCE [LARGE SCALE GENOMIC DNA]</scope>
    <source>
        <strain evidence="3 4">PCC 7420</strain>
    </source>
</reference>
<dbReference type="SUPFAM" id="SSF54909">
    <property type="entry name" value="Dimeric alpha+beta barrel"/>
    <property type="match status" value="1"/>
</dbReference>
<dbReference type="AlphaFoldDB" id="B4VHD3"/>
<sequence length="103" mass="11907">MAKLFAVVVATVPDYYDYKKQHPEHDQDQLAWFRQKHEQGILLCCGPFFPHDGTGLWVIQAENLEEAQEIVNSSPRVRDGMLADSARIVEWQVHIGRDRFIAE</sequence>
<gene>
    <name evidence="3" type="ORF">MC7420_7279</name>
</gene>
<name>B4VHD3_9CYAN</name>
<organism evidence="3 4">
    <name type="scientific">Coleofasciculus chthonoplastes PCC 7420</name>
    <dbReference type="NCBI Taxonomy" id="118168"/>
    <lineage>
        <taxon>Bacteria</taxon>
        <taxon>Bacillati</taxon>
        <taxon>Cyanobacteriota</taxon>
        <taxon>Cyanophyceae</taxon>
        <taxon>Coleofasciculales</taxon>
        <taxon>Coleofasciculaceae</taxon>
        <taxon>Coleofasciculus</taxon>
    </lineage>
</organism>
<accession>B4VHD3</accession>
<dbReference type="HOGENOM" id="CLU_2274454_0_0_3"/>
<dbReference type="OrthoDB" id="460439at2"/>
<dbReference type="InterPro" id="IPR011008">
    <property type="entry name" value="Dimeric_a/b-barrel"/>
</dbReference>
<evidence type="ECO:0000313" key="3">
    <source>
        <dbReference type="EMBL" id="EDX78626.1"/>
    </source>
</evidence>
<feature type="domain" description="YCII-related" evidence="2">
    <location>
        <begin position="8"/>
        <end position="91"/>
    </location>
</feature>